<name>A0AAV2VMW9_9VIBR</name>
<proteinExistence type="predicted"/>
<gene>
    <name evidence="1" type="ORF">VIBNISOn1_1600023</name>
</gene>
<evidence type="ECO:0008006" key="3">
    <source>
        <dbReference type="Google" id="ProtNLM"/>
    </source>
</evidence>
<dbReference type="Proteomes" id="UP000018211">
    <property type="component" value="Unassembled WGS sequence"/>
</dbReference>
<dbReference type="AlphaFoldDB" id="A0AAV2VMW9"/>
<sequence>MKNVIGLLGIALLSGCVTTTTLKDTYDNPGWPGYITSTVSEFDNKHDISMEPAYLGDATSLFRLGARWSDRFADGKYVLVAEWGGAKNFDPDSSLGVNIDGEITYLQPVDSSQYGVVSEKSVSSKGTMDVAFDMGNQTHKQYWVSGEILGKMINAQKVVVRVELLDTYWEERLEPTSDALPTYNMYPYIWAKAGFKKFIENVKSI</sequence>
<dbReference type="PROSITE" id="PS51257">
    <property type="entry name" value="PROKAR_LIPOPROTEIN"/>
    <property type="match status" value="1"/>
</dbReference>
<protein>
    <recommendedName>
        <fullName evidence="3">Lipoprotein</fullName>
    </recommendedName>
</protein>
<accession>A0AAV2VMW9</accession>
<comment type="caution">
    <text evidence="1">The sequence shown here is derived from an EMBL/GenBank/DDBJ whole genome shotgun (WGS) entry which is preliminary data.</text>
</comment>
<dbReference type="EMBL" id="CAOF01000069">
    <property type="protein sequence ID" value="CCO45878.1"/>
    <property type="molecule type" value="Genomic_DNA"/>
</dbReference>
<evidence type="ECO:0000313" key="1">
    <source>
        <dbReference type="EMBL" id="CCO45878.1"/>
    </source>
</evidence>
<reference evidence="1 2" key="1">
    <citation type="journal article" date="2013" name="ISME J.">
        <title>Comparative genomics of pathogenic lineages of Vibrio nigripulchritudo identifies virulence-associated traits.</title>
        <authorList>
            <person name="Goudenege D."/>
            <person name="Labreuche Y."/>
            <person name="Krin E."/>
            <person name="Ansquer D."/>
            <person name="Mangenot S."/>
            <person name="Calteau A."/>
            <person name="Medigue C."/>
            <person name="Mazel D."/>
            <person name="Polz M.F."/>
            <person name="Le Roux F."/>
        </authorList>
    </citation>
    <scope>NUCLEOTIDE SEQUENCE [LARGE SCALE GENOMIC DNA]</scope>
    <source>
        <strain evidence="1 2">SOn1</strain>
    </source>
</reference>
<dbReference type="RefSeq" id="WP_022611203.1">
    <property type="nucleotide sequence ID" value="NZ_LK391965.1"/>
</dbReference>
<organism evidence="1 2">
    <name type="scientific">Vibrio nigripulchritudo SOn1</name>
    <dbReference type="NCBI Taxonomy" id="1238450"/>
    <lineage>
        <taxon>Bacteria</taxon>
        <taxon>Pseudomonadati</taxon>
        <taxon>Pseudomonadota</taxon>
        <taxon>Gammaproteobacteria</taxon>
        <taxon>Vibrionales</taxon>
        <taxon>Vibrionaceae</taxon>
        <taxon>Vibrio</taxon>
    </lineage>
</organism>
<evidence type="ECO:0000313" key="2">
    <source>
        <dbReference type="Proteomes" id="UP000018211"/>
    </source>
</evidence>